<proteinExistence type="predicted"/>
<dbReference type="Gene3D" id="3.40.630.30">
    <property type="match status" value="1"/>
</dbReference>
<feature type="domain" description="N-acetyltransferase" evidence="1">
    <location>
        <begin position="1"/>
        <end position="141"/>
    </location>
</feature>
<keyword evidence="2" id="KW-0808">Transferase</keyword>
<reference evidence="2 3" key="1">
    <citation type="submission" date="2024-09" db="EMBL/GenBank/DDBJ databases">
        <authorList>
            <person name="Ruan L."/>
        </authorList>
    </citation>
    <scope>NUCLEOTIDE SEQUENCE [LARGE SCALE GENOMIC DNA]</scope>
    <source>
        <strain evidence="2 3">D33</strain>
    </source>
</reference>
<dbReference type="Pfam" id="PF00583">
    <property type="entry name" value="Acetyltransf_1"/>
    <property type="match status" value="1"/>
</dbReference>
<evidence type="ECO:0000313" key="2">
    <source>
        <dbReference type="EMBL" id="MFB5684599.1"/>
    </source>
</evidence>
<comment type="caution">
    <text evidence="2">The sequence shown here is derived from an EMBL/GenBank/DDBJ whole genome shotgun (WGS) entry which is preliminary data.</text>
</comment>
<dbReference type="InterPro" id="IPR000182">
    <property type="entry name" value="GNAT_dom"/>
</dbReference>
<dbReference type="InterPro" id="IPR016181">
    <property type="entry name" value="Acyl_CoA_acyltransferase"/>
</dbReference>
<dbReference type="EC" id="2.3.-.-" evidence="2"/>
<dbReference type="GO" id="GO:0016746">
    <property type="term" value="F:acyltransferase activity"/>
    <property type="evidence" value="ECO:0007669"/>
    <property type="project" value="UniProtKB-KW"/>
</dbReference>
<name>A0ABV5BFV6_9BACL</name>
<keyword evidence="2" id="KW-0012">Acyltransferase</keyword>
<evidence type="ECO:0000259" key="1">
    <source>
        <dbReference type="PROSITE" id="PS51186"/>
    </source>
</evidence>
<keyword evidence="3" id="KW-1185">Reference proteome</keyword>
<gene>
    <name evidence="2" type="ORF">ACE3NQ_27200</name>
</gene>
<sequence>MLKNIKSETDRPEVRELLGYADVAGRVDEDELINRYKTDDRLYLYGYEDDGLIVGLLGFERKEERIIHLHHIAVLPENRLKGYGRGMLLQVIKDLDPQQIIADTDEEGAQFFRNLSFTVYGSADPLTGLESFHCVYNMVDEE</sequence>
<accession>A0ABV5BFV6</accession>
<protein>
    <submittedName>
        <fullName evidence="2">GNAT family N-acetyltransferase</fullName>
        <ecNumber evidence="2">2.3.-.-</ecNumber>
    </submittedName>
</protein>
<dbReference type="PROSITE" id="PS51186">
    <property type="entry name" value="GNAT"/>
    <property type="match status" value="1"/>
</dbReference>
<organism evidence="2 3">
    <name type="scientific">Paenibacillus terreus</name>
    <dbReference type="NCBI Taxonomy" id="1387834"/>
    <lineage>
        <taxon>Bacteria</taxon>
        <taxon>Bacillati</taxon>
        <taxon>Bacillota</taxon>
        <taxon>Bacilli</taxon>
        <taxon>Bacillales</taxon>
        <taxon>Paenibacillaceae</taxon>
        <taxon>Paenibacillus</taxon>
    </lineage>
</organism>
<dbReference type="EMBL" id="JBHILM010000044">
    <property type="protein sequence ID" value="MFB5684599.1"/>
    <property type="molecule type" value="Genomic_DNA"/>
</dbReference>
<dbReference type="SUPFAM" id="SSF55729">
    <property type="entry name" value="Acyl-CoA N-acyltransferases (Nat)"/>
    <property type="match status" value="1"/>
</dbReference>
<dbReference type="RefSeq" id="WP_375528270.1">
    <property type="nucleotide sequence ID" value="NZ_JBHILM010000044.1"/>
</dbReference>
<dbReference type="Proteomes" id="UP001580407">
    <property type="component" value="Unassembled WGS sequence"/>
</dbReference>
<evidence type="ECO:0000313" key="3">
    <source>
        <dbReference type="Proteomes" id="UP001580407"/>
    </source>
</evidence>
<dbReference type="CDD" id="cd04301">
    <property type="entry name" value="NAT_SF"/>
    <property type="match status" value="1"/>
</dbReference>